<dbReference type="GO" id="GO:0005975">
    <property type="term" value="P:carbohydrate metabolic process"/>
    <property type="evidence" value="ECO:0007669"/>
    <property type="project" value="UniProtKB-UniRule"/>
</dbReference>
<evidence type="ECO:0000313" key="9">
    <source>
        <dbReference type="EMBL" id="AFN73246.1"/>
    </source>
</evidence>
<dbReference type="Gene3D" id="3.40.50.1360">
    <property type="match status" value="1"/>
</dbReference>
<dbReference type="NCBIfam" id="TIGR01198">
    <property type="entry name" value="pgl"/>
    <property type="match status" value="1"/>
</dbReference>
<dbReference type="EMBL" id="CP003557">
    <property type="protein sequence ID" value="AFN73246.1"/>
    <property type="molecule type" value="Genomic_DNA"/>
</dbReference>
<dbReference type="PANTHER" id="PTHR11054">
    <property type="entry name" value="6-PHOSPHOGLUCONOLACTONASE"/>
    <property type="match status" value="1"/>
</dbReference>
<dbReference type="Proteomes" id="UP000009011">
    <property type="component" value="Chromosome"/>
</dbReference>
<dbReference type="PANTHER" id="PTHR11054:SF0">
    <property type="entry name" value="6-PHOSPHOGLUCONOLACTONASE"/>
    <property type="match status" value="1"/>
</dbReference>
<comment type="function">
    <text evidence="2 7">Hydrolysis of 6-phosphogluconolactone to 6-phosphogluconate.</text>
</comment>
<reference evidence="9 10" key="1">
    <citation type="journal article" date="2013" name="PLoS ONE">
        <title>Genomic analysis of Melioribacter roseus, facultatively anaerobic organotrophic bacterium representing a novel deep lineage within Bacteriodetes/Chlorobi group.</title>
        <authorList>
            <person name="Kadnikov V.V."/>
            <person name="Mardanov A.V."/>
            <person name="Podosokorskaya O.A."/>
            <person name="Gavrilov S.N."/>
            <person name="Kublanov I.V."/>
            <person name="Beletsky A.V."/>
            <person name="Bonch-Osmolovskaya E.A."/>
            <person name="Ravin N.V."/>
        </authorList>
    </citation>
    <scope>NUCLEOTIDE SEQUENCE [LARGE SCALE GENOMIC DNA]</scope>
    <source>
        <strain evidence="10">JCM 17771 / P3M-2</strain>
    </source>
</reference>
<dbReference type="Pfam" id="PF01182">
    <property type="entry name" value="Glucosamine_iso"/>
    <property type="match status" value="1"/>
</dbReference>
<organism evidence="9 10">
    <name type="scientific">Melioribacter roseus (strain DSM 23840 / JCM 17771 / VKM B-2668 / P3M-2)</name>
    <dbReference type="NCBI Taxonomy" id="1191523"/>
    <lineage>
        <taxon>Bacteria</taxon>
        <taxon>Pseudomonadati</taxon>
        <taxon>Ignavibacteriota</taxon>
        <taxon>Ignavibacteria</taxon>
        <taxon>Ignavibacteriales</taxon>
        <taxon>Melioribacteraceae</taxon>
        <taxon>Melioribacter</taxon>
    </lineage>
</organism>
<protein>
    <recommendedName>
        <fullName evidence="6 7">6-phosphogluconolactonase</fullName>
        <shortName evidence="7">6PGL</shortName>
        <ecNumber evidence="5 7">3.1.1.31</ecNumber>
    </recommendedName>
</protein>
<keyword evidence="10" id="KW-1185">Reference proteome</keyword>
<dbReference type="GO" id="GO:0006098">
    <property type="term" value="P:pentose-phosphate shunt"/>
    <property type="evidence" value="ECO:0007669"/>
    <property type="project" value="UniProtKB-UniPathway"/>
</dbReference>
<dbReference type="STRING" id="1191523.MROS_0002"/>
<dbReference type="UniPathway" id="UPA00115">
    <property type="reaction ID" value="UER00409"/>
</dbReference>
<dbReference type="InterPro" id="IPR005900">
    <property type="entry name" value="6-phosphogluconolactonase_DevB"/>
</dbReference>
<sequence length="242" mass="27072">MAKENLTIINDIAEVAKESVDYINSQLENFTPERYFTIALAGGNTPKKLFRHIAENYATALPWNRIKLFWGDERCVPPDINESNFKMTYDNLIKFIDIPPENIFRIKGENNPDEEAFNYSIALGQNLRSRNGLPSFDLIMLGLGEDGHTASIFPGRLDLFASDEYCATAIHPDTGQKRITITGKIINNAAKVAFLVTGVKKAKVVSEILYRVPGADKYPAYFVNPVNGKLRWILDAEAASVL</sequence>
<evidence type="ECO:0000313" key="10">
    <source>
        <dbReference type="Proteomes" id="UP000009011"/>
    </source>
</evidence>
<dbReference type="RefSeq" id="WP_014854683.1">
    <property type="nucleotide sequence ID" value="NC_018178.1"/>
</dbReference>
<evidence type="ECO:0000256" key="5">
    <source>
        <dbReference type="ARBA" id="ARBA00013198"/>
    </source>
</evidence>
<dbReference type="InterPro" id="IPR037171">
    <property type="entry name" value="NagB/RpiA_transferase-like"/>
</dbReference>
<dbReference type="KEGG" id="mro:MROS_0002"/>
<dbReference type="PATRIC" id="fig|1191523.3.peg.2"/>
<comment type="pathway">
    <text evidence="3 7">Carbohydrate degradation; pentose phosphate pathway; D-ribulose 5-phosphate from D-glucose 6-phosphate (oxidative stage): step 2/3.</text>
</comment>
<comment type="similarity">
    <text evidence="4 7">Belongs to the glucosamine/galactosamine-6-phosphate isomerase family. 6-phosphogluconolactonase subfamily.</text>
</comment>
<keyword evidence="7" id="KW-0378">Hydrolase</keyword>
<dbReference type="GO" id="GO:0017057">
    <property type="term" value="F:6-phosphogluconolactonase activity"/>
    <property type="evidence" value="ECO:0007669"/>
    <property type="project" value="UniProtKB-UniRule"/>
</dbReference>
<evidence type="ECO:0000256" key="2">
    <source>
        <dbReference type="ARBA" id="ARBA00002681"/>
    </source>
</evidence>
<proteinExistence type="inferred from homology"/>
<evidence type="ECO:0000256" key="7">
    <source>
        <dbReference type="RuleBase" id="RU365095"/>
    </source>
</evidence>
<dbReference type="InterPro" id="IPR006148">
    <property type="entry name" value="Glc/Gal-6P_isomerase"/>
</dbReference>
<evidence type="ECO:0000256" key="4">
    <source>
        <dbReference type="ARBA" id="ARBA00010662"/>
    </source>
</evidence>
<dbReference type="InterPro" id="IPR039104">
    <property type="entry name" value="6PGL"/>
</dbReference>
<name>I6ZZU6_MELRP</name>
<gene>
    <name evidence="7" type="primary">pgl</name>
    <name evidence="9" type="ordered locus">MROS_0002</name>
</gene>
<comment type="catalytic activity">
    <reaction evidence="1 7">
        <text>6-phospho-D-glucono-1,5-lactone + H2O = 6-phospho-D-gluconate + H(+)</text>
        <dbReference type="Rhea" id="RHEA:12556"/>
        <dbReference type="ChEBI" id="CHEBI:15377"/>
        <dbReference type="ChEBI" id="CHEBI:15378"/>
        <dbReference type="ChEBI" id="CHEBI:57955"/>
        <dbReference type="ChEBI" id="CHEBI:58759"/>
        <dbReference type="EC" id="3.1.1.31"/>
    </reaction>
</comment>
<evidence type="ECO:0000256" key="3">
    <source>
        <dbReference type="ARBA" id="ARBA00004961"/>
    </source>
</evidence>
<dbReference type="SUPFAM" id="SSF100950">
    <property type="entry name" value="NagB/RpiA/CoA transferase-like"/>
    <property type="match status" value="1"/>
</dbReference>
<dbReference type="CDD" id="cd01400">
    <property type="entry name" value="6PGL"/>
    <property type="match status" value="1"/>
</dbReference>
<evidence type="ECO:0000256" key="1">
    <source>
        <dbReference type="ARBA" id="ARBA00000832"/>
    </source>
</evidence>
<dbReference type="AlphaFoldDB" id="I6ZZU6"/>
<evidence type="ECO:0000259" key="8">
    <source>
        <dbReference type="Pfam" id="PF01182"/>
    </source>
</evidence>
<dbReference type="eggNOG" id="COG0363">
    <property type="taxonomic scope" value="Bacteria"/>
</dbReference>
<accession>I6ZZU6</accession>
<evidence type="ECO:0000256" key="6">
    <source>
        <dbReference type="ARBA" id="ARBA00020337"/>
    </source>
</evidence>
<dbReference type="OrthoDB" id="9810967at2"/>
<feature type="domain" description="Glucosamine/galactosamine-6-phosphate isomerase" evidence="8">
    <location>
        <begin position="12"/>
        <end position="232"/>
    </location>
</feature>
<dbReference type="HOGENOM" id="CLU_053947_2_0_10"/>
<dbReference type="EC" id="3.1.1.31" evidence="5 7"/>